<dbReference type="InterPro" id="IPR036361">
    <property type="entry name" value="SAP_dom_sf"/>
</dbReference>
<evidence type="ECO:0000259" key="5">
    <source>
        <dbReference type="PROSITE" id="PS50800"/>
    </source>
</evidence>
<dbReference type="Pfam" id="PF02037">
    <property type="entry name" value="SAP"/>
    <property type="match status" value="1"/>
</dbReference>
<comment type="caution">
    <text evidence="6">The sequence shown here is derived from an EMBL/GenBank/DDBJ whole genome shotgun (WGS) entry which is preliminary data.</text>
</comment>
<evidence type="ECO:0000256" key="1">
    <source>
        <dbReference type="ARBA" id="ARBA00004496"/>
    </source>
</evidence>
<reference evidence="6" key="2">
    <citation type="journal article" date="2021" name="Genome Biol. Evol.">
        <title>Developing a high-quality reference genome for a parasitic bivalve with doubly uniparental inheritance (Bivalvia: Unionida).</title>
        <authorList>
            <person name="Smith C.H."/>
        </authorList>
    </citation>
    <scope>NUCLEOTIDE SEQUENCE</scope>
    <source>
        <strain evidence="6">CHS0354</strain>
        <tissue evidence="6">Mantle</tissue>
    </source>
</reference>
<dbReference type="PANTHER" id="PTHR14304">
    <property type="entry name" value="CELL DIVISION CYCLE AND APOPTOSIS REGULATOR PROTEIN"/>
    <property type="match status" value="1"/>
</dbReference>
<keyword evidence="2" id="KW-0963">Cytoplasm</keyword>
<keyword evidence="7" id="KW-1185">Reference proteome</keyword>
<evidence type="ECO:0000313" key="6">
    <source>
        <dbReference type="EMBL" id="KAK3583028.1"/>
    </source>
</evidence>
<dbReference type="PANTHER" id="PTHR14304:SF11">
    <property type="entry name" value="SAP DOMAIN-CONTAINING PROTEIN"/>
    <property type="match status" value="1"/>
</dbReference>
<feature type="non-terminal residue" evidence="6">
    <location>
        <position position="1"/>
    </location>
</feature>
<dbReference type="Gene3D" id="1.10.720.30">
    <property type="entry name" value="SAP domain"/>
    <property type="match status" value="1"/>
</dbReference>
<dbReference type="SUPFAM" id="SSF68906">
    <property type="entry name" value="SAP domain"/>
    <property type="match status" value="1"/>
</dbReference>
<dbReference type="AlphaFoldDB" id="A0AAE0S0T4"/>
<dbReference type="Pfam" id="PF14444">
    <property type="entry name" value="S1-like"/>
    <property type="match status" value="1"/>
</dbReference>
<dbReference type="InterPro" id="IPR025224">
    <property type="entry name" value="CCAR1/CCAR2"/>
</dbReference>
<dbReference type="InterPro" id="IPR025223">
    <property type="entry name" value="S1-like_RNA-bd_dom"/>
</dbReference>
<evidence type="ECO:0000256" key="4">
    <source>
        <dbReference type="SAM" id="MobiDB-lite"/>
    </source>
</evidence>
<evidence type="ECO:0000313" key="7">
    <source>
        <dbReference type="Proteomes" id="UP001195483"/>
    </source>
</evidence>
<comment type="subcellular location">
    <subcellularLocation>
        <location evidence="1">Cytoplasm</location>
    </subcellularLocation>
</comment>
<reference evidence="6" key="3">
    <citation type="submission" date="2023-05" db="EMBL/GenBank/DDBJ databases">
        <authorList>
            <person name="Smith C.H."/>
        </authorList>
    </citation>
    <scope>NUCLEOTIDE SEQUENCE</scope>
    <source>
        <strain evidence="6">CHS0354</strain>
        <tissue evidence="6">Mantle</tissue>
    </source>
</reference>
<dbReference type="InterPro" id="IPR025954">
    <property type="entry name" value="DBC1/CARP1_inactive_NUDIX"/>
</dbReference>
<dbReference type="Pfam" id="PF14443">
    <property type="entry name" value="DBC1"/>
    <property type="match status" value="1"/>
</dbReference>
<dbReference type="GO" id="GO:0006355">
    <property type="term" value="P:regulation of DNA-templated transcription"/>
    <property type="evidence" value="ECO:0007669"/>
    <property type="project" value="InterPro"/>
</dbReference>
<keyword evidence="3" id="KW-0597">Phosphoprotein</keyword>
<name>A0AAE0S0T4_9BIVA</name>
<proteinExistence type="predicted"/>
<feature type="region of interest" description="Disordered" evidence="4">
    <location>
        <begin position="572"/>
        <end position="604"/>
    </location>
</feature>
<accession>A0AAE0S0T4</accession>
<feature type="compositionally biased region" description="Basic residues" evidence="4">
    <location>
        <begin position="300"/>
        <end position="309"/>
    </location>
</feature>
<feature type="compositionally biased region" description="Basic and acidic residues" evidence="4">
    <location>
        <begin position="267"/>
        <end position="299"/>
    </location>
</feature>
<dbReference type="InterPro" id="IPR003034">
    <property type="entry name" value="SAP_dom"/>
</dbReference>
<dbReference type="PROSITE" id="PS50800">
    <property type="entry name" value="SAP"/>
    <property type="match status" value="1"/>
</dbReference>
<dbReference type="Proteomes" id="UP001195483">
    <property type="component" value="Unassembled WGS sequence"/>
</dbReference>
<gene>
    <name evidence="6" type="ORF">CHS0354_005674</name>
</gene>
<protein>
    <recommendedName>
        <fullName evidence="5">SAP domain-containing protein</fullName>
    </recommendedName>
</protein>
<dbReference type="EMBL" id="JAEAOA010000398">
    <property type="protein sequence ID" value="KAK3583028.1"/>
    <property type="molecule type" value="Genomic_DNA"/>
</dbReference>
<dbReference type="SMART" id="SM00513">
    <property type="entry name" value="SAP"/>
    <property type="match status" value="1"/>
</dbReference>
<dbReference type="SMART" id="SM01122">
    <property type="entry name" value="DBC1"/>
    <property type="match status" value="1"/>
</dbReference>
<sequence>MSQFGTPAGKNPPWARQGTDFLAVSAASSIQASTLTQAQVNMATTLLSQPGVAAPSMYNIGAAQMPQGQALPSQFSTAQQLAAVTLQQAPQQQAAVAVAALQQAQGTVLPQPGIAIPTSLATTNQVATVSYPAPRATQPVPPKQRVFTGTITKLHDNFGFVDDDVFFQTSCVKGNLAKAGDRVLVEASYNPNMPFRWNATRIQILPNQSNTVITNTNGPSMISVRPPLATFGGIPPSNLGLNVPPPLGALSPQPLMQQSAQAMDSIRSGRREGRFDRDRDRKRDDRVHRDKSDRGDRLPVNRKRSRSPPKKSSALHSHSPVRRPARIAPRYVVQIPKISLDLKEANVVLLKNRYANMYIPSDFFHSSFSWMDCFPLTRPFQIGHHCTFHVLHKTIEPIGNNDAVLDPPDADHTYNAKVMLMSCPTLEDIYHKCCGMSEDPENVRENFVHPTRLIQFLVGVKGKNEPIAIGGPWSASLDGPNPQEDPRVLIKTAIRTTKALTGVDLSACTQWYQFAEVQYLRPEETHKGKQLPLRVERCVIFLPDVWSCQVPRTEWAALQSTYKKQLQKKLHQISNDGREESQEEEEGVEDEVKNEPTHFSELDPRTMKILDLRRELESRNLSSKGLKSQLIARLTKSLKSEQEKEAEEENMEA</sequence>
<evidence type="ECO:0000256" key="2">
    <source>
        <dbReference type="ARBA" id="ARBA00022490"/>
    </source>
</evidence>
<feature type="domain" description="SAP" evidence="5">
    <location>
        <begin position="604"/>
        <end position="638"/>
    </location>
</feature>
<feature type="compositionally biased region" description="Basic and acidic residues" evidence="4">
    <location>
        <begin position="590"/>
        <end position="604"/>
    </location>
</feature>
<evidence type="ECO:0000256" key="3">
    <source>
        <dbReference type="ARBA" id="ARBA00022553"/>
    </source>
</evidence>
<dbReference type="GO" id="GO:0005634">
    <property type="term" value="C:nucleus"/>
    <property type="evidence" value="ECO:0007669"/>
    <property type="project" value="TreeGrafter"/>
</dbReference>
<dbReference type="GO" id="GO:0005737">
    <property type="term" value="C:cytoplasm"/>
    <property type="evidence" value="ECO:0007669"/>
    <property type="project" value="UniProtKB-SubCell"/>
</dbReference>
<organism evidence="6 7">
    <name type="scientific">Potamilus streckersoni</name>
    <dbReference type="NCBI Taxonomy" id="2493646"/>
    <lineage>
        <taxon>Eukaryota</taxon>
        <taxon>Metazoa</taxon>
        <taxon>Spiralia</taxon>
        <taxon>Lophotrochozoa</taxon>
        <taxon>Mollusca</taxon>
        <taxon>Bivalvia</taxon>
        <taxon>Autobranchia</taxon>
        <taxon>Heteroconchia</taxon>
        <taxon>Palaeoheterodonta</taxon>
        <taxon>Unionida</taxon>
        <taxon>Unionoidea</taxon>
        <taxon>Unionidae</taxon>
        <taxon>Ambleminae</taxon>
        <taxon>Lampsilini</taxon>
        <taxon>Potamilus</taxon>
    </lineage>
</organism>
<feature type="region of interest" description="Disordered" evidence="4">
    <location>
        <begin position="243"/>
        <end position="321"/>
    </location>
</feature>
<reference evidence="6" key="1">
    <citation type="journal article" date="2021" name="Genome Biol. Evol.">
        <title>A High-Quality Reference Genome for a Parasitic Bivalve with Doubly Uniparental Inheritance (Bivalvia: Unionida).</title>
        <authorList>
            <person name="Smith C.H."/>
        </authorList>
    </citation>
    <scope>NUCLEOTIDE SEQUENCE</scope>
    <source>
        <strain evidence="6">CHS0354</strain>
    </source>
</reference>